<reference evidence="1 2" key="1">
    <citation type="submission" date="2015-10" db="EMBL/GenBank/DDBJ databases">
        <title>Genome analyses suggest a sexual origin of heterokaryosis in a supposedly ancient asexual fungus.</title>
        <authorList>
            <person name="Ropars J."/>
            <person name="Sedzielewska K."/>
            <person name="Noel J."/>
            <person name="Charron P."/>
            <person name="Farinelli L."/>
            <person name="Marton T."/>
            <person name="Kruger M."/>
            <person name="Pelin A."/>
            <person name="Brachmann A."/>
            <person name="Corradi N."/>
        </authorList>
    </citation>
    <scope>NUCLEOTIDE SEQUENCE [LARGE SCALE GENOMIC DNA]</scope>
    <source>
        <strain evidence="1 2">A4</strain>
    </source>
</reference>
<name>A0A2I1GMV8_9GLOM</name>
<evidence type="ECO:0000313" key="1">
    <source>
        <dbReference type="EMBL" id="PKY47917.1"/>
    </source>
</evidence>
<accession>A0A2I1GMV8</accession>
<comment type="caution">
    <text evidence="1">The sequence shown here is derived from an EMBL/GenBank/DDBJ whole genome shotgun (WGS) entry which is preliminary data.</text>
</comment>
<dbReference type="Proteomes" id="UP000234323">
    <property type="component" value="Unassembled WGS sequence"/>
</dbReference>
<dbReference type="AlphaFoldDB" id="A0A2I1GMV8"/>
<sequence length="194" mass="22383">MQSYIEERSENNSPINIVSGIQYVFDNPNGPHLEDCICKDCQPPPARSLSLYSCCNEIICQCNEDNYSIDTEEYNNSWKRQINGNTFSDYSKENQINIEEHIAWTMCGMNRQALENMYAKNIKIKQVIAGQPINHGGSRYSMECDTKNHRVHTYCTMCKKNLFYGTTIHDCIIGFTLGKISPDINPEYLINNQW</sequence>
<gene>
    <name evidence="1" type="ORF">RhiirA4_421783</name>
</gene>
<proteinExistence type="predicted"/>
<organism evidence="1 2">
    <name type="scientific">Rhizophagus irregularis</name>
    <dbReference type="NCBI Taxonomy" id="588596"/>
    <lineage>
        <taxon>Eukaryota</taxon>
        <taxon>Fungi</taxon>
        <taxon>Fungi incertae sedis</taxon>
        <taxon>Mucoromycota</taxon>
        <taxon>Glomeromycotina</taxon>
        <taxon>Glomeromycetes</taxon>
        <taxon>Glomerales</taxon>
        <taxon>Glomeraceae</taxon>
        <taxon>Rhizophagus</taxon>
    </lineage>
</organism>
<dbReference type="EMBL" id="LLXI01000588">
    <property type="protein sequence ID" value="PKY47917.1"/>
    <property type="molecule type" value="Genomic_DNA"/>
</dbReference>
<evidence type="ECO:0000313" key="2">
    <source>
        <dbReference type="Proteomes" id="UP000234323"/>
    </source>
</evidence>
<dbReference type="VEuPathDB" id="FungiDB:RhiirFUN_003395"/>
<protein>
    <submittedName>
        <fullName evidence="1">Uncharacterized protein</fullName>
    </submittedName>
</protein>
<keyword evidence="2" id="KW-1185">Reference proteome</keyword>